<dbReference type="Pfam" id="PF00520">
    <property type="entry name" value="Ion_trans"/>
    <property type="match status" value="1"/>
</dbReference>
<proteinExistence type="predicted"/>
<keyword evidence="3 5" id="KW-1133">Transmembrane helix</keyword>
<evidence type="ECO:0000256" key="1">
    <source>
        <dbReference type="ARBA" id="ARBA00004141"/>
    </source>
</evidence>
<dbReference type="InterPro" id="IPR005821">
    <property type="entry name" value="Ion_trans_dom"/>
</dbReference>
<comment type="subcellular location">
    <subcellularLocation>
        <location evidence="1">Membrane</location>
        <topology evidence="1">Multi-pass membrane protein</topology>
    </subcellularLocation>
</comment>
<dbReference type="SUPFAM" id="SSF81324">
    <property type="entry name" value="Voltage-gated potassium channels"/>
    <property type="match status" value="1"/>
</dbReference>
<feature type="transmembrane region" description="Helical" evidence="5">
    <location>
        <begin position="45"/>
        <end position="68"/>
    </location>
</feature>
<evidence type="ECO:0000313" key="7">
    <source>
        <dbReference type="EMBL" id="MFC4136921.1"/>
    </source>
</evidence>
<feature type="transmembrane region" description="Helical" evidence="5">
    <location>
        <begin position="15"/>
        <end position="33"/>
    </location>
</feature>
<dbReference type="PANTHER" id="PTHR10037:SF62">
    <property type="entry name" value="SODIUM CHANNEL PROTEIN 60E"/>
    <property type="match status" value="1"/>
</dbReference>
<dbReference type="RefSeq" id="WP_253762100.1">
    <property type="nucleotide sequence ID" value="NZ_JAMZDZ010000001.1"/>
</dbReference>
<dbReference type="InterPro" id="IPR027359">
    <property type="entry name" value="Volt_channel_dom_sf"/>
</dbReference>
<dbReference type="EMBL" id="JBHSAY010000035">
    <property type="protein sequence ID" value="MFC4136921.1"/>
    <property type="molecule type" value="Genomic_DNA"/>
</dbReference>
<dbReference type="PANTHER" id="PTHR10037">
    <property type="entry name" value="VOLTAGE-GATED CATION CHANNEL CALCIUM AND SODIUM"/>
    <property type="match status" value="1"/>
</dbReference>
<feature type="transmembrane region" description="Helical" evidence="5">
    <location>
        <begin position="196"/>
        <end position="219"/>
    </location>
</feature>
<dbReference type="Gene3D" id="1.20.120.350">
    <property type="entry name" value="Voltage-gated potassium channels. Chain C"/>
    <property type="match status" value="1"/>
</dbReference>
<protein>
    <submittedName>
        <fullName evidence="7">Ion transporter</fullName>
    </submittedName>
</protein>
<gene>
    <name evidence="7" type="ORF">ACFOZ4_40485</name>
</gene>
<name>A0ABV8M0P3_9ACTN</name>
<evidence type="ECO:0000256" key="4">
    <source>
        <dbReference type="ARBA" id="ARBA00023136"/>
    </source>
</evidence>
<evidence type="ECO:0000259" key="6">
    <source>
        <dbReference type="Pfam" id="PF00520"/>
    </source>
</evidence>
<feature type="domain" description="Ion transport" evidence="6">
    <location>
        <begin position="14"/>
        <end position="227"/>
    </location>
</feature>
<keyword evidence="4 5" id="KW-0472">Membrane</keyword>
<evidence type="ECO:0000256" key="3">
    <source>
        <dbReference type="ARBA" id="ARBA00022989"/>
    </source>
</evidence>
<comment type="caution">
    <text evidence="7">The sequence shown here is derived from an EMBL/GenBank/DDBJ whole genome shotgun (WGS) entry which is preliminary data.</text>
</comment>
<keyword evidence="2 5" id="KW-0812">Transmembrane</keyword>
<dbReference type="Gene3D" id="1.10.287.70">
    <property type="match status" value="1"/>
</dbReference>
<evidence type="ECO:0000313" key="8">
    <source>
        <dbReference type="Proteomes" id="UP001595816"/>
    </source>
</evidence>
<feature type="transmembrane region" description="Helical" evidence="5">
    <location>
        <begin position="80"/>
        <end position="102"/>
    </location>
</feature>
<reference evidence="8" key="1">
    <citation type="journal article" date="2019" name="Int. J. Syst. Evol. Microbiol.">
        <title>The Global Catalogue of Microorganisms (GCM) 10K type strain sequencing project: providing services to taxonomists for standard genome sequencing and annotation.</title>
        <authorList>
            <consortium name="The Broad Institute Genomics Platform"/>
            <consortium name="The Broad Institute Genome Sequencing Center for Infectious Disease"/>
            <person name="Wu L."/>
            <person name="Ma J."/>
        </authorList>
    </citation>
    <scope>NUCLEOTIDE SEQUENCE [LARGE SCALE GENOMIC DNA]</scope>
    <source>
        <strain evidence="8">CGMCC 4.7289</strain>
    </source>
</reference>
<feature type="transmembrane region" description="Helical" evidence="5">
    <location>
        <begin position="122"/>
        <end position="146"/>
    </location>
</feature>
<evidence type="ECO:0000256" key="2">
    <source>
        <dbReference type="ARBA" id="ARBA00022692"/>
    </source>
</evidence>
<accession>A0ABV8M0P3</accession>
<sequence length="266" mass="29555">MSLRERSRQLVESRAFQYFITAVILGNAATLGLETSSTLHDRYGVQLHVIDVTALSIFVIELILRLFVHRLRFFRDPWNVFDLAIVSVALAPASSAFTVLRAMRILRVLRLVSVVPSMRRVVSALLTAMPGMVSIAGLLVLVLYVAGVMATKLFAHTAPEWFGSLGQSIFTLFQIMTGDSWSEVAREVMAKQPLAWIFFIGFLVVSAFTVLNLFIAVAVSAMEAEHRAEEEAKPIPAQDRAVLAELRELRAELGALRSELTERQPV</sequence>
<evidence type="ECO:0000256" key="5">
    <source>
        <dbReference type="SAM" id="Phobius"/>
    </source>
</evidence>
<dbReference type="InterPro" id="IPR043203">
    <property type="entry name" value="VGCC_Ca_Na"/>
</dbReference>
<organism evidence="7 8">
    <name type="scientific">Hamadaea flava</name>
    <dbReference type="NCBI Taxonomy" id="1742688"/>
    <lineage>
        <taxon>Bacteria</taxon>
        <taxon>Bacillati</taxon>
        <taxon>Actinomycetota</taxon>
        <taxon>Actinomycetes</taxon>
        <taxon>Micromonosporales</taxon>
        <taxon>Micromonosporaceae</taxon>
        <taxon>Hamadaea</taxon>
    </lineage>
</organism>
<dbReference type="Proteomes" id="UP001595816">
    <property type="component" value="Unassembled WGS sequence"/>
</dbReference>
<keyword evidence="8" id="KW-1185">Reference proteome</keyword>